<dbReference type="PANTHER" id="PTHR36435:SF6">
    <property type="entry name" value="ABORTIVE INFECTION PROTEIN"/>
    <property type="match status" value="1"/>
</dbReference>
<reference evidence="4" key="1">
    <citation type="journal article" date="2019" name="Int. J. Syst. Evol. Microbiol.">
        <title>The Global Catalogue of Microorganisms (GCM) 10K type strain sequencing project: providing services to taxonomists for standard genome sequencing and annotation.</title>
        <authorList>
            <consortium name="The Broad Institute Genomics Platform"/>
            <consortium name="The Broad Institute Genome Sequencing Center for Infectious Disease"/>
            <person name="Wu L."/>
            <person name="Ma J."/>
        </authorList>
    </citation>
    <scope>NUCLEOTIDE SEQUENCE [LARGE SCALE GENOMIC DNA]</scope>
    <source>
        <strain evidence="4">CCUG 56608</strain>
    </source>
</reference>
<feature type="transmembrane region" description="Helical" evidence="1">
    <location>
        <begin position="113"/>
        <end position="134"/>
    </location>
</feature>
<keyword evidence="4" id="KW-1185">Reference proteome</keyword>
<dbReference type="EMBL" id="JBHTKK010000015">
    <property type="protein sequence ID" value="MFD1066903.1"/>
    <property type="molecule type" value="Genomic_DNA"/>
</dbReference>
<name>A0ABW3NGX2_9BACI</name>
<dbReference type="Pfam" id="PF02517">
    <property type="entry name" value="Rce1-like"/>
    <property type="match status" value="1"/>
</dbReference>
<feature type="transmembrane region" description="Helical" evidence="1">
    <location>
        <begin position="69"/>
        <end position="93"/>
    </location>
</feature>
<dbReference type="InterPro" id="IPR003675">
    <property type="entry name" value="Rce1/LyrA-like_dom"/>
</dbReference>
<sequence length="234" mass="26151">MTRRYIYVILTYIIMQFSVFLAAPLLAFVFNTDLALASIYWSVFSFAAGIVIVLWLLKPEMQTQAHRDAAGPGAIIGWSVLGIILALLAQGLAATIELEVFGIDPGSENTQGIMNMARAVPIFVVLPAIFAPILEEIIFRQIIFGSLYKKMNFFFAAIISAIIFAVIHWDFLHLLVYMAMGFVFAFLYVQTKRIIVPIIVHAGMNTLVVIAQLSLDPEEIQRQMDQLQLIFFGG</sequence>
<dbReference type="RefSeq" id="WP_379592665.1">
    <property type="nucleotide sequence ID" value="NZ_JBHTKK010000015.1"/>
</dbReference>
<gene>
    <name evidence="3" type="ORF">ACFQ19_12785</name>
</gene>
<accession>A0ABW3NGX2</accession>
<keyword evidence="1" id="KW-1133">Transmembrane helix</keyword>
<feature type="transmembrane region" description="Helical" evidence="1">
    <location>
        <begin position="7"/>
        <end position="30"/>
    </location>
</feature>
<keyword evidence="3" id="KW-0378">Hydrolase</keyword>
<keyword evidence="1" id="KW-0812">Transmembrane</keyword>
<feature type="transmembrane region" description="Helical" evidence="1">
    <location>
        <begin position="36"/>
        <end position="57"/>
    </location>
</feature>
<dbReference type="PANTHER" id="PTHR36435">
    <property type="entry name" value="SLR1288 PROTEIN"/>
    <property type="match status" value="1"/>
</dbReference>
<feature type="transmembrane region" description="Helical" evidence="1">
    <location>
        <begin position="155"/>
        <end position="188"/>
    </location>
</feature>
<dbReference type="GO" id="GO:0016787">
    <property type="term" value="F:hydrolase activity"/>
    <property type="evidence" value="ECO:0007669"/>
    <property type="project" value="UniProtKB-KW"/>
</dbReference>
<evidence type="ECO:0000256" key="1">
    <source>
        <dbReference type="SAM" id="Phobius"/>
    </source>
</evidence>
<protein>
    <submittedName>
        <fullName evidence="3">CPBP family intramembrane glutamic endopeptidase</fullName>
        <ecNumber evidence="3">3.4.-.-</ecNumber>
    </submittedName>
</protein>
<dbReference type="EC" id="3.4.-.-" evidence="3"/>
<organism evidence="3 4">
    <name type="scientific">Oceanobacillus locisalsi</name>
    <dbReference type="NCBI Taxonomy" id="546107"/>
    <lineage>
        <taxon>Bacteria</taxon>
        <taxon>Bacillati</taxon>
        <taxon>Bacillota</taxon>
        <taxon>Bacilli</taxon>
        <taxon>Bacillales</taxon>
        <taxon>Bacillaceae</taxon>
        <taxon>Oceanobacillus</taxon>
    </lineage>
</organism>
<evidence type="ECO:0000313" key="4">
    <source>
        <dbReference type="Proteomes" id="UP001597041"/>
    </source>
</evidence>
<evidence type="ECO:0000313" key="3">
    <source>
        <dbReference type="EMBL" id="MFD1066903.1"/>
    </source>
</evidence>
<dbReference type="Proteomes" id="UP001597041">
    <property type="component" value="Unassembled WGS sequence"/>
</dbReference>
<keyword evidence="1" id="KW-0472">Membrane</keyword>
<dbReference type="InterPro" id="IPR052710">
    <property type="entry name" value="CAAX_protease"/>
</dbReference>
<feature type="domain" description="CAAX prenyl protease 2/Lysostaphin resistance protein A-like" evidence="2">
    <location>
        <begin position="121"/>
        <end position="206"/>
    </location>
</feature>
<evidence type="ECO:0000259" key="2">
    <source>
        <dbReference type="Pfam" id="PF02517"/>
    </source>
</evidence>
<proteinExistence type="predicted"/>
<comment type="caution">
    <text evidence="3">The sequence shown here is derived from an EMBL/GenBank/DDBJ whole genome shotgun (WGS) entry which is preliminary data.</text>
</comment>